<dbReference type="Pfam" id="PF10250">
    <property type="entry name" value="O-FucT"/>
    <property type="match status" value="1"/>
</dbReference>
<evidence type="ECO:0000256" key="8">
    <source>
        <dbReference type="ARBA" id="ARBA00022824"/>
    </source>
</evidence>
<comment type="caution">
    <text evidence="20">The sequence shown here is derived from an EMBL/GenBank/DDBJ whole genome shotgun (WGS) entry which is preliminary data.</text>
</comment>
<evidence type="ECO:0000256" key="12">
    <source>
        <dbReference type="ARBA" id="ARBA00023253"/>
    </source>
</evidence>
<evidence type="ECO:0000256" key="5">
    <source>
        <dbReference type="ARBA" id="ARBA00022676"/>
    </source>
</evidence>
<evidence type="ECO:0000256" key="3">
    <source>
        <dbReference type="ARBA" id="ARBA00004922"/>
    </source>
</evidence>
<evidence type="ECO:0000256" key="18">
    <source>
        <dbReference type="ARBA" id="ARBA00048647"/>
    </source>
</evidence>
<evidence type="ECO:0000256" key="1">
    <source>
        <dbReference type="ARBA" id="ARBA00004240"/>
    </source>
</evidence>
<evidence type="ECO:0000256" key="2">
    <source>
        <dbReference type="ARBA" id="ARBA00004555"/>
    </source>
</evidence>
<sequence>MMVFKPNNIKICIVSIILTLISDVSSMEDAGFCDLSGETCTTPANSDRYIFYDINPPEGFNLRRDVYMRYAIWLHKLQMNRNDLNLKNFKLVLPPWSHLYHWKYSEVPEHIPWALYFDIESLKKFAPVIEMHQFFSDYGVTYKKVEIDDVYILQHYQDMFETGKFKKVEIDDVYILQHYQDMFETGKFEEKMSIEDCNIPIRVNYFYYNNLTSNNVRCLSFHGHTSQLTSILKNSTASSFLFDHAEVALHDMFGDKLYWKCRRSMRFNRELHKIAKKFREEQLDADDKKDMTILPDDWRKEIPRRNAIGGPYLGIHLRRADFVRSRSKEIPTIENAVKQIKNKLYELKLNKVFIATDAPSNEIIEIQSRLEPEYTIITYKPEDWVGEKYKDGGIAIIEQIICSYARYFIGTYESTYSFRIQEEREILGFPVESTFNRLCYDGSESCSKPSIWKIVY</sequence>
<dbReference type="GO" id="GO:0006004">
    <property type="term" value="P:fucose metabolic process"/>
    <property type="evidence" value="ECO:0007669"/>
    <property type="project" value="UniProtKB-KW"/>
</dbReference>
<comment type="catalytic activity">
    <reaction evidence="18">
        <text>L-seryl-[protein] + GDP-beta-L-fucose = 3-O-(alpha-L-fucosyl)-L-seryl-[protein] + GDP + H(+)</text>
        <dbReference type="Rhea" id="RHEA:63644"/>
        <dbReference type="Rhea" id="RHEA-COMP:9863"/>
        <dbReference type="Rhea" id="RHEA-COMP:17914"/>
        <dbReference type="ChEBI" id="CHEBI:15378"/>
        <dbReference type="ChEBI" id="CHEBI:29999"/>
        <dbReference type="ChEBI" id="CHEBI:57273"/>
        <dbReference type="ChEBI" id="CHEBI:58189"/>
        <dbReference type="ChEBI" id="CHEBI:189632"/>
        <dbReference type="EC" id="2.4.1.221"/>
    </reaction>
    <physiologicalReaction direction="left-to-right" evidence="18">
        <dbReference type="Rhea" id="RHEA:63645"/>
    </physiologicalReaction>
</comment>
<keyword evidence="7 19" id="KW-0732">Signal</keyword>
<comment type="pathway">
    <text evidence="3">Protein modification; protein glycosylation.</text>
</comment>
<keyword evidence="21" id="KW-1185">Reference proteome</keyword>
<evidence type="ECO:0000313" key="20">
    <source>
        <dbReference type="EMBL" id="KAK9710713.1"/>
    </source>
</evidence>
<evidence type="ECO:0000256" key="13">
    <source>
        <dbReference type="ARBA" id="ARBA00023277"/>
    </source>
</evidence>
<keyword evidence="12" id="KW-0294">Fucose metabolism</keyword>
<keyword evidence="11" id="KW-0325">Glycoprotein</keyword>
<dbReference type="InterPro" id="IPR019378">
    <property type="entry name" value="GDP-Fuc_O-FucTrfase"/>
</dbReference>
<dbReference type="Proteomes" id="UP001458880">
    <property type="component" value="Unassembled WGS sequence"/>
</dbReference>
<name>A0AAW1JZM1_POPJA</name>
<evidence type="ECO:0000256" key="14">
    <source>
        <dbReference type="ARBA" id="ARBA00025803"/>
    </source>
</evidence>
<evidence type="ECO:0000256" key="7">
    <source>
        <dbReference type="ARBA" id="ARBA00022729"/>
    </source>
</evidence>
<dbReference type="InterPro" id="IPR045130">
    <property type="entry name" value="OFUT2-like"/>
</dbReference>
<evidence type="ECO:0000256" key="6">
    <source>
        <dbReference type="ARBA" id="ARBA00022679"/>
    </source>
</evidence>
<keyword evidence="9" id="KW-0333">Golgi apparatus</keyword>
<keyword evidence="8" id="KW-0256">Endoplasmic reticulum</keyword>
<keyword evidence="6" id="KW-0808">Transferase</keyword>
<keyword evidence="10" id="KW-1015">Disulfide bond</keyword>
<dbReference type="Gene3D" id="3.40.50.11340">
    <property type="match status" value="2"/>
</dbReference>
<dbReference type="CDD" id="cd11298">
    <property type="entry name" value="O-FucT-2"/>
    <property type="match status" value="1"/>
</dbReference>
<keyword evidence="13" id="KW-0119">Carbohydrate metabolism</keyword>
<evidence type="ECO:0000256" key="10">
    <source>
        <dbReference type="ARBA" id="ARBA00023157"/>
    </source>
</evidence>
<dbReference type="PANTHER" id="PTHR13398:SF0">
    <property type="entry name" value="GDP-FUCOSE PROTEIN O-FUCOSYLTRANSFERASE 2"/>
    <property type="match status" value="1"/>
</dbReference>
<feature type="chain" id="PRO_5043407722" description="GDP-fucose protein O-fucosyltransferase 2" evidence="19">
    <location>
        <begin position="27"/>
        <end position="456"/>
    </location>
</feature>
<evidence type="ECO:0000313" key="21">
    <source>
        <dbReference type="Proteomes" id="UP001458880"/>
    </source>
</evidence>
<comment type="catalytic activity">
    <reaction evidence="17">
        <text>L-threonyl-[protein] + GDP-beta-L-fucose = 3-O-(alpha-L-fucosyl)-L-threonyl-[protein] + GDP + H(+)</text>
        <dbReference type="Rhea" id="RHEA:70491"/>
        <dbReference type="Rhea" id="RHEA-COMP:11060"/>
        <dbReference type="Rhea" id="RHEA-COMP:17915"/>
        <dbReference type="ChEBI" id="CHEBI:15378"/>
        <dbReference type="ChEBI" id="CHEBI:30013"/>
        <dbReference type="ChEBI" id="CHEBI:57273"/>
        <dbReference type="ChEBI" id="CHEBI:58189"/>
        <dbReference type="ChEBI" id="CHEBI:189631"/>
        <dbReference type="EC" id="2.4.1.221"/>
    </reaction>
    <physiologicalReaction direction="left-to-right" evidence="17">
        <dbReference type="Rhea" id="RHEA:70492"/>
    </physiologicalReaction>
</comment>
<dbReference type="EMBL" id="JASPKY010000289">
    <property type="protein sequence ID" value="KAK9710713.1"/>
    <property type="molecule type" value="Genomic_DNA"/>
</dbReference>
<reference evidence="20 21" key="1">
    <citation type="journal article" date="2024" name="BMC Genomics">
        <title>De novo assembly and annotation of Popillia japonica's genome with initial clues to its potential as an invasive pest.</title>
        <authorList>
            <person name="Cucini C."/>
            <person name="Boschi S."/>
            <person name="Funari R."/>
            <person name="Cardaioli E."/>
            <person name="Iannotti N."/>
            <person name="Marturano G."/>
            <person name="Paoli F."/>
            <person name="Bruttini M."/>
            <person name="Carapelli A."/>
            <person name="Frati F."/>
            <person name="Nardi F."/>
        </authorList>
    </citation>
    <scope>NUCLEOTIDE SEQUENCE [LARGE SCALE GENOMIC DNA]</scope>
    <source>
        <strain evidence="20">DMR45628</strain>
    </source>
</reference>
<protein>
    <recommendedName>
        <fullName evidence="15">GDP-fucose protein O-fucosyltransferase 2</fullName>
        <ecNumber evidence="4">2.4.1.221</ecNumber>
    </recommendedName>
    <alternativeName>
        <fullName evidence="16">Peptide-O-fucosyltransferase 2</fullName>
    </alternativeName>
</protein>
<comment type="subcellular location">
    <subcellularLocation>
        <location evidence="1">Endoplasmic reticulum</location>
    </subcellularLocation>
    <subcellularLocation>
        <location evidence="2">Golgi apparatus</location>
    </subcellularLocation>
</comment>
<feature type="signal peptide" evidence="19">
    <location>
        <begin position="1"/>
        <end position="26"/>
    </location>
</feature>
<keyword evidence="5" id="KW-0328">Glycosyltransferase</keyword>
<proteinExistence type="inferred from homology"/>
<dbReference type="GO" id="GO:0005794">
    <property type="term" value="C:Golgi apparatus"/>
    <property type="evidence" value="ECO:0007669"/>
    <property type="project" value="UniProtKB-SubCell"/>
</dbReference>
<dbReference type="AlphaFoldDB" id="A0AAW1JZM1"/>
<dbReference type="EC" id="2.4.1.221" evidence="4"/>
<gene>
    <name evidence="20" type="ORF">QE152_g25839</name>
</gene>
<dbReference type="GO" id="GO:0046922">
    <property type="term" value="F:peptide-O-fucosyltransferase activity"/>
    <property type="evidence" value="ECO:0007669"/>
    <property type="project" value="UniProtKB-EC"/>
</dbReference>
<evidence type="ECO:0000256" key="9">
    <source>
        <dbReference type="ARBA" id="ARBA00023034"/>
    </source>
</evidence>
<comment type="similarity">
    <text evidence="14">Belongs to the glycosyltransferase 68 family.</text>
</comment>
<evidence type="ECO:0000256" key="16">
    <source>
        <dbReference type="ARBA" id="ARBA00033083"/>
    </source>
</evidence>
<dbReference type="Gene3D" id="3.40.50.11350">
    <property type="match status" value="1"/>
</dbReference>
<accession>A0AAW1JZM1</accession>
<dbReference type="FunFam" id="3.40.50.11350:FF:000002">
    <property type="entry name" value="GDP-fucose protein O-fucosyltransferase 2"/>
    <property type="match status" value="1"/>
</dbReference>
<evidence type="ECO:0000256" key="15">
    <source>
        <dbReference type="ARBA" id="ARBA00026232"/>
    </source>
</evidence>
<evidence type="ECO:0000256" key="11">
    <source>
        <dbReference type="ARBA" id="ARBA00023180"/>
    </source>
</evidence>
<evidence type="ECO:0000256" key="17">
    <source>
        <dbReference type="ARBA" id="ARBA00047273"/>
    </source>
</evidence>
<evidence type="ECO:0000256" key="4">
    <source>
        <dbReference type="ARBA" id="ARBA00012196"/>
    </source>
</evidence>
<dbReference type="PANTHER" id="PTHR13398">
    <property type="entry name" value="GDP-FUCOSE PROTEIN O-FUCOSYLTRANSFERASE 2"/>
    <property type="match status" value="1"/>
</dbReference>
<dbReference type="GO" id="GO:0005783">
    <property type="term" value="C:endoplasmic reticulum"/>
    <property type="evidence" value="ECO:0007669"/>
    <property type="project" value="UniProtKB-SubCell"/>
</dbReference>
<organism evidence="20 21">
    <name type="scientific">Popillia japonica</name>
    <name type="common">Japanese beetle</name>
    <dbReference type="NCBI Taxonomy" id="7064"/>
    <lineage>
        <taxon>Eukaryota</taxon>
        <taxon>Metazoa</taxon>
        <taxon>Ecdysozoa</taxon>
        <taxon>Arthropoda</taxon>
        <taxon>Hexapoda</taxon>
        <taxon>Insecta</taxon>
        <taxon>Pterygota</taxon>
        <taxon>Neoptera</taxon>
        <taxon>Endopterygota</taxon>
        <taxon>Coleoptera</taxon>
        <taxon>Polyphaga</taxon>
        <taxon>Scarabaeiformia</taxon>
        <taxon>Scarabaeidae</taxon>
        <taxon>Rutelinae</taxon>
        <taxon>Popillia</taxon>
    </lineage>
</organism>
<evidence type="ECO:0000256" key="19">
    <source>
        <dbReference type="SAM" id="SignalP"/>
    </source>
</evidence>